<dbReference type="EMBL" id="LHPG02000004">
    <property type="protein sequence ID" value="PRW58907.1"/>
    <property type="molecule type" value="Genomic_DNA"/>
</dbReference>
<reference evidence="4 5" key="1">
    <citation type="journal article" date="2018" name="Plant J.">
        <title>Genome sequences of Chlorella sorokiniana UTEX 1602 and Micractinium conductrix SAG 241.80: implications to maltose excretion by a green alga.</title>
        <authorList>
            <person name="Arriola M.B."/>
            <person name="Velmurugan N."/>
            <person name="Zhang Y."/>
            <person name="Plunkett M.H."/>
            <person name="Hondzo H."/>
            <person name="Barney B.M."/>
        </authorList>
    </citation>
    <scope>NUCLEOTIDE SEQUENCE [LARGE SCALE GENOMIC DNA]</scope>
    <source>
        <strain evidence="5">UTEX 1602</strain>
    </source>
</reference>
<evidence type="ECO:0000256" key="2">
    <source>
        <dbReference type="ARBA" id="ARBA00022801"/>
    </source>
</evidence>
<dbReference type="PANTHER" id="PTHR13620">
    <property type="entry name" value="3-5 EXONUCLEASE"/>
    <property type="match status" value="1"/>
</dbReference>
<organism evidence="4 5">
    <name type="scientific">Chlorella sorokiniana</name>
    <name type="common">Freshwater green alga</name>
    <dbReference type="NCBI Taxonomy" id="3076"/>
    <lineage>
        <taxon>Eukaryota</taxon>
        <taxon>Viridiplantae</taxon>
        <taxon>Chlorophyta</taxon>
        <taxon>core chlorophytes</taxon>
        <taxon>Trebouxiophyceae</taxon>
        <taxon>Chlorellales</taxon>
        <taxon>Chlorellaceae</taxon>
        <taxon>Chlorella clade</taxon>
        <taxon>Chlorella</taxon>
    </lineage>
</organism>
<dbReference type="GO" id="GO:0005634">
    <property type="term" value="C:nucleus"/>
    <property type="evidence" value="ECO:0007669"/>
    <property type="project" value="TreeGrafter"/>
</dbReference>
<keyword evidence="5" id="KW-1185">Reference proteome</keyword>
<dbReference type="GO" id="GO:0008408">
    <property type="term" value="F:3'-5' exonuclease activity"/>
    <property type="evidence" value="ECO:0007669"/>
    <property type="project" value="InterPro"/>
</dbReference>
<evidence type="ECO:0000256" key="1">
    <source>
        <dbReference type="ARBA" id="ARBA00022722"/>
    </source>
</evidence>
<dbReference type="PANTHER" id="PTHR13620:SF104">
    <property type="entry name" value="EXONUCLEASE 3'-5' DOMAIN-CONTAINING PROTEIN 2"/>
    <property type="match status" value="1"/>
</dbReference>
<accession>A0A2P6TXW3</accession>
<name>A0A2P6TXW3_CHLSO</name>
<dbReference type="InterPro" id="IPR036397">
    <property type="entry name" value="RNaseH_sf"/>
</dbReference>
<dbReference type="OrthoDB" id="446462at2759"/>
<evidence type="ECO:0000313" key="5">
    <source>
        <dbReference type="Proteomes" id="UP000239899"/>
    </source>
</evidence>
<dbReference type="GO" id="GO:0003676">
    <property type="term" value="F:nucleic acid binding"/>
    <property type="evidence" value="ECO:0007669"/>
    <property type="project" value="InterPro"/>
</dbReference>
<keyword evidence="2" id="KW-0378">Hydrolase</keyword>
<dbReference type="InterPro" id="IPR051132">
    <property type="entry name" value="3-5_Exonuclease_domain"/>
</dbReference>
<dbReference type="STRING" id="3076.A0A2P6TXW3"/>
<comment type="caution">
    <text evidence="4">The sequence shown here is derived from an EMBL/GenBank/DDBJ whole genome shotgun (WGS) entry which is preliminary data.</text>
</comment>
<gene>
    <name evidence="4" type="ORF">C2E21_2619</name>
</gene>
<dbReference type="InterPro" id="IPR012337">
    <property type="entry name" value="RNaseH-like_sf"/>
</dbReference>
<dbReference type="GO" id="GO:0006139">
    <property type="term" value="P:nucleobase-containing compound metabolic process"/>
    <property type="evidence" value="ECO:0007669"/>
    <property type="project" value="InterPro"/>
</dbReference>
<feature type="domain" description="3'-5' exonuclease" evidence="3">
    <location>
        <begin position="78"/>
        <end position="236"/>
    </location>
</feature>
<evidence type="ECO:0000259" key="3">
    <source>
        <dbReference type="Pfam" id="PF01612"/>
    </source>
</evidence>
<dbReference type="InterPro" id="IPR002562">
    <property type="entry name" value="3'-5'_exonuclease_dom"/>
</dbReference>
<dbReference type="Proteomes" id="UP000239899">
    <property type="component" value="Unassembled WGS sequence"/>
</dbReference>
<dbReference type="Gene3D" id="3.30.420.10">
    <property type="entry name" value="Ribonuclease H-like superfamily/Ribonuclease H"/>
    <property type="match status" value="1"/>
</dbReference>
<keyword evidence="1" id="KW-0540">Nuclease</keyword>
<dbReference type="Pfam" id="PF01612">
    <property type="entry name" value="DNA_pol_A_exo1"/>
    <property type="match status" value="1"/>
</dbReference>
<proteinExistence type="predicted"/>
<dbReference type="GO" id="GO:0005737">
    <property type="term" value="C:cytoplasm"/>
    <property type="evidence" value="ECO:0007669"/>
    <property type="project" value="TreeGrafter"/>
</dbReference>
<dbReference type="SUPFAM" id="SSF53098">
    <property type="entry name" value="Ribonuclease H-like"/>
    <property type="match status" value="1"/>
</dbReference>
<sequence>MATAGQVSLWAATRPGAALTPLRSRFSDAYELDGGLEIVVFSAQSELEAALQRLRAAAEAAAAAGAGRSEVYSTAPARHSKAPMVGIDVEWRPDFRPGSNNPVALVQLAADGLCVLVRTCCLGFPAALRAFLSDRRLCFVGLNWSVNDERKMASSFGWQTSDFGSFVDLARLAASSSVAHGLGARPGLAALADIVLGLSVPKNKQITLSDWAGHSLSSEQIKYAALDAALVWHIACRLG</sequence>
<evidence type="ECO:0000313" key="4">
    <source>
        <dbReference type="EMBL" id="PRW58907.1"/>
    </source>
</evidence>
<dbReference type="CDD" id="cd06141">
    <property type="entry name" value="WRN_exo"/>
    <property type="match status" value="1"/>
</dbReference>
<dbReference type="AlphaFoldDB" id="A0A2P6TXW3"/>
<protein>
    <submittedName>
        <fullName evidence="4">Werner Syndrome-like exonuclease</fullName>
    </submittedName>
</protein>